<organism evidence="2 3">
    <name type="scientific">Pontiella desulfatans</name>
    <dbReference type="NCBI Taxonomy" id="2750659"/>
    <lineage>
        <taxon>Bacteria</taxon>
        <taxon>Pseudomonadati</taxon>
        <taxon>Kiritimatiellota</taxon>
        <taxon>Kiritimatiellia</taxon>
        <taxon>Kiritimatiellales</taxon>
        <taxon>Pontiellaceae</taxon>
        <taxon>Pontiella</taxon>
    </lineage>
</organism>
<name>A0A6C2TZE1_PONDE</name>
<protein>
    <recommendedName>
        <fullName evidence="4">Glycoside hydrolase family 5 domain-containing protein</fullName>
    </recommendedName>
</protein>
<keyword evidence="1" id="KW-0732">Signal</keyword>
<keyword evidence="3" id="KW-1185">Reference proteome</keyword>
<feature type="signal peptide" evidence="1">
    <location>
        <begin position="1"/>
        <end position="18"/>
    </location>
</feature>
<evidence type="ECO:0008006" key="4">
    <source>
        <dbReference type="Google" id="ProtNLM"/>
    </source>
</evidence>
<dbReference type="RefSeq" id="WP_136078650.1">
    <property type="nucleotide sequence ID" value="NZ_CAAHFG010000001.1"/>
</dbReference>
<dbReference type="SUPFAM" id="SSF51445">
    <property type="entry name" value="(Trans)glycosidases"/>
    <property type="match status" value="1"/>
</dbReference>
<evidence type="ECO:0000313" key="2">
    <source>
        <dbReference type="EMBL" id="VGO13032.1"/>
    </source>
</evidence>
<dbReference type="Gene3D" id="3.20.20.80">
    <property type="entry name" value="Glycosidases"/>
    <property type="match status" value="1"/>
</dbReference>
<dbReference type="Proteomes" id="UP000366872">
    <property type="component" value="Unassembled WGS sequence"/>
</dbReference>
<dbReference type="EMBL" id="CAAHFG010000001">
    <property type="protein sequence ID" value="VGO13032.1"/>
    <property type="molecule type" value="Genomic_DNA"/>
</dbReference>
<sequence>MKTICCLLLMCLSLSSVSADGLFQKIIAKDGTLYFQDGTEVNLWGVNFQPMLSFEHASRMHNQGVLMPLKVQDLKATTDESFDEIQRLCAELIRIHLMPGDFSDEAGNLSETIWLDIFDYTMAQAQNRGLYIYLTFLNHLDHDGTQFPYDRNSFAAANPREEWMVDSAVIAATKNNIRQLLNRRNPYNGLLYKNHDALAVLEPVNEPAYYWFEKWLEKNEGGTREQFEQWSYGNTKSYLNDMVELFRDEGMAQPVVWNCGWARLIQKNRAAFRGIADSNVDAVSFCLYPGQSDLKTPFWENPEELSNRNYLPYIQQCSENEDWLGWLRSDAFKGKAKLVYEFETFCNQSGYLYPAMAKFYRSVGAQIAAQWTYGLTAYAEYLGGSHVFNLKTTPKKAASFMVAKQQFKDIQTSYSFESRSSSVFNDGKLIYSGKNGAGTFLSPIEQIIGVGNSPFVTYAGTGLYFIKPVENGALHLEIMPDTEFIRPHWKELHTGDPVVELDLSASHEFELKLPDLGKRWVYRKEGYRWKLVAETDGTIRFKAGPGEYLIEKQKLIIDRKLLEEGWGN</sequence>
<evidence type="ECO:0000313" key="3">
    <source>
        <dbReference type="Proteomes" id="UP000366872"/>
    </source>
</evidence>
<dbReference type="AlphaFoldDB" id="A0A6C2TZE1"/>
<reference evidence="2 3" key="1">
    <citation type="submission" date="2019-04" db="EMBL/GenBank/DDBJ databases">
        <authorList>
            <person name="Van Vliet M D."/>
        </authorList>
    </citation>
    <scope>NUCLEOTIDE SEQUENCE [LARGE SCALE GENOMIC DNA]</scope>
    <source>
        <strain evidence="2 3">F1</strain>
    </source>
</reference>
<accession>A0A6C2TZE1</accession>
<gene>
    <name evidence="2" type="ORF">PDESU_01586</name>
</gene>
<proteinExistence type="predicted"/>
<feature type="chain" id="PRO_5025473178" description="Glycoside hydrolase family 5 domain-containing protein" evidence="1">
    <location>
        <begin position="19"/>
        <end position="568"/>
    </location>
</feature>
<dbReference type="InterPro" id="IPR017853">
    <property type="entry name" value="GH"/>
</dbReference>
<evidence type="ECO:0000256" key="1">
    <source>
        <dbReference type="SAM" id="SignalP"/>
    </source>
</evidence>